<feature type="domain" description="DXP reductoisomerase C-terminal" evidence="12">
    <location>
        <begin position="257"/>
        <end position="373"/>
    </location>
</feature>
<dbReference type="InterPro" id="IPR013512">
    <property type="entry name" value="DXP_reductoisomerase_N"/>
</dbReference>
<proteinExistence type="inferred from homology"/>
<evidence type="ECO:0000256" key="4">
    <source>
        <dbReference type="ARBA" id="ARBA00022857"/>
    </source>
</evidence>
<dbReference type="HAMAP" id="MF_00183">
    <property type="entry name" value="DXP_reductoisom"/>
    <property type="match status" value="1"/>
</dbReference>
<dbReference type="InterPro" id="IPR026877">
    <property type="entry name" value="DXPR_C"/>
</dbReference>
<dbReference type="EC" id="1.1.1.267" evidence="9"/>
<gene>
    <name evidence="9" type="primary">dxr</name>
    <name evidence="13" type="ORF">H8717_03680</name>
</gene>
<dbReference type="Gene3D" id="1.10.1740.10">
    <property type="match status" value="1"/>
</dbReference>
<comment type="caution">
    <text evidence="9">Lacks conserved residue(s) required for the propagation of feature annotation.</text>
</comment>
<feature type="domain" description="1-deoxy-D-xylulose 5-phosphate reductoisomerase N-terminal" evidence="10">
    <location>
        <begin position="5"/>
        <end position="128"/>
    </location>
</feature>
<keyword evidence="3 9" id="KW-0479">Metal-binding</keyword>
<feature type="binding site" evidence="9">
    <location>
        <position position="148"/>
    </location>
    <ligand>
        <name>1-deoxy-D-xylulose 5-phosphate</name>
        <dbReference type="ChEBI" id="CHEBI:57792"/>
    </ligand>
</feature>
<dbReference type="InterPro" id="IPR003821">
    <property type="entry name" value="DXP_reductoisomerase"/>
</dbReference>
<evidence type="ECO:0000256" key="2">
    <source>
        <dbReference type="ARBA" id="ARBA00006825"/>
    </source>
</evidence>
<comment type="catalytic activity">
    <reaction evidence="8">
        <text>2-C-methyl-D-erythritol 4-phosphate + NADP(+) = 1-deoxy-D-xylulose 5-phosphate + NADPH + H(+)</text>
        <dbReference type="Rhea" id="RHEA:13717"/>
        <dbReference type="ChEBI" id="CHEBI:15378"/>
        <dbReference type="ChEBI" id="CHEBI:57783"/>
        <dbReference type="ChEBI" id="CHEBI:57792"/>
        <dbReference type="ChEBI" id="CHEBI:58262"/>
        <dbReference type="ChEBI" id="CHEBI:58349"/>
        <dbReference type="EC" id="1.1.1.267"/>
    </reaction>
    <physiologicalReaction direction="right-to-left" evidence="8">
        <dbReference type="Rhea" id="RHEA:13719"/>
    </physiologicalReaction>
</comment>
<feature type="binding site" evidence="9">
    <location>
        <position position="11"/>
    </location>
    <ligand>
        <name>NADPH</name>
        <dbReference type="ChEBI" id="CHEBI:57783"/>
    </ligand>
</feature>
<feature type="binding site" evidence="9">
    <location>
        <position position="217"/>
    </location>
    <ligand>
        <name>Mn(2+)</name>
        <dbReference type="ChEBI" id="CHEBI:29035"/>
    </ligand>
</feature>
<keyword evidence="7 9" id="KW-0414">Isoprene biosynthesis</keyword>
<dbReference type="GO" id="GO:0030604">
    <property type="term" value="F:1-deoxy-D-xylulose-5-phosphate reductoisomerase activity"/>
    <property type="evidence" value="ECO:0007669"/>
    <property type="project" value="UniProtKB-EC"/>
</dbReference>
<feature type="binding site" evidence="9">
    <location>
        <position position="122"/>
    </location>
    <ligand>
        <name>NADPH</name>
        <dbReference type="ChEBI" id="CHEBI:57783"/>
    </ligand>
</feature>
<sequence length="379" mass="40373">MNRKITVLGSTGSIGTQTLDVIRHLNGAVEGLAAHCNTALLEKQAREFCPRRVAVGDPDCYGALKTALADTDIEVSAGPQAVAALAAEPADAVLNAVVGIAGLESTLAALEAHNTLALANKESLVTGGELVMRRAKETKTPLLPVDSEHSAIFQCLNGENRDRIERIILTASGGPFFGRDRAFLASVTPDQALRHPNWSMGAKITVDSATLMNKGLELIEAMHLFSVRPEQIEIHVHRQSIVHSAVEFTDGAVIAQLGTADMRIPIQYALTYPDRMPSLSKPLSLFDAGALTFERPDPQAFSCLSAAVEAAKRGGLWPCAVNGANEAAVALFLAGKLSFLSIGEMAQRALSLPLPAWDGSLSRIQETDRIAREMVRALA</sequence>
<protein>
    <recommendedName>
        <fullName evidence="9">1-deoxy-D-xylulose 5-phosphate reductoisomerase</fullName>
        <shortName evidence="9">DXP reductoisomerase</shortName>
        <ecNumber evidence="9">1.1.1.267</ecNumber>
    </recommendedName>
    <alternativeName>
        <fullName evidence="9">1-deoxyxylulose-5-phosphate reductoisomerase</fullName>
    </alternativeName>
    <alternativeName>
        <fullName evidence="9">2-C-methyl-D-erythritol 4-phosphate synthase</fullName>
    </alternativeName>
</protein>
<evidence type="ECO:0000256" key="9">
    <source>
        <dbReference type="HAMAP-Rule" id="MF_00183"/>
    </source>
</evidence>
<feature type="binding site" evidence="9">
    <location>
        <position position="217"/>
    </location>
    <ligand>
        <name>1-deoxy-D-xylulose 5-phosphate</name>
        <dbReference type="ChEBI" id="CHEBI:57792"/>
    </ligand>
</feature>
<dbReference type="Gene3D" id="3.40.50.720">
    <property type="entry name" value="NAD(P)-binding Rossmann-like Domain"/>
    <property type="match status" value="1"/>
</dbReference>
<dbReference type="NCBIfam" id="TIGR00243">
    <property type="entry name" value="Dxr"/>
    <property type="match status" value="1"/>
</dbReference>
<dbReference type="RefSeq" id="WP_262399142.1">
    <property type="nucleotide sequence ID" value="NZ_JACRTB010000005.1"/>
</dbReference>
<evidence type="ECO:0000256" key="6">
    <source>
        <dbReference type="ARBA" id="ARBA00023211"/>
    </source>
</evidence>
<evidence type="ECO:0000313" key="13">
    <source>
        <dbReference type="EMBL" id="MBC8575515.1"/>
    </source>
</evidence>
<feature type="binding site" evidence="9">
    <location>
        <position position="213"/>
    </location>
    <ligand>
        <name>1-deoxy-D-xylulose 5-phosphate</name>
        <dbReference type="ChEBI" id="CHEBI:57792"/>
    </ligand>
</feature>
<reference evidence="13 14" key="1">
    <citation type="submission" date="2020-08" db="EMBL/GenBank/DDBJ databases">
        <title>Genome public.</title>
        <authorList>
            <person name="Liu C."/>
            <person name="Sun Q."/>
        </authorList>
    </citation>
    <scope>NUCLEOTIDE SEQUENCE [LARGE SCALE GENOMIC DNA]</scope>
    <source>
        <strain evidence="13 14">BX1</strain>
    </source>
</reference>
<feature type="binding site" evidence="9">
    <location>
        <position position="121"/>
    </location>
    <ligand>
        <name>1-deoxy-D-xylulose 5-phosphate</name>
        <dbReference type="ChEBI" id="CHEBI:57792"/>
    </ligand>
</feature>
<evidence type="ECO:0000256" key="1">
    <source>
        <dbReference type="ARBA" id="ARBA00005094"/>
    </source>
</evidence>
<feature type="binding site" evidence="9">
    <location>
        <position position="214"/>
    </location>
    <ligand>
        <name>1-deoxy-D-xylulose 5-phosphate</name>
        <dbReference type="ChEBI" id="CHEBI:57792"/>
    </ligand>
</feature>
<feature type="binding site" evidence="9">
    <location>
        <position position="195"/>
    </location>
    <ligand>
        <name>1-deoxy-D-xylulose 5-phosphate</name>
        <dbReference type="ChEBI" id="CHEBI:57792"/>
    </ligand>
</feature>
<feature type="binding site" evidence="9">
    <location>
        <position position="37"/>
    </location>
    <ligand>
        <name>NADPH</name>
        <dbReference type="ChEBI" id="CHEBI:57783"/>
    </ligand>
</feature>
<comment type="function">
    <text evidence="9">Catalyzes the NADPH-dependent rearrangement and reduction of 1-deoxy-D-xylulose-5-phosphate (DXP) to 2-C-methyl-D-erythritol 4-phosphate (MEP).</text>
</comment>
<dbReference type="Pfam" id="PF13288">
    <property type="entry name" value="DXPR_C"/>
    <property type="match status" value="1"/>
</dbReference>
<dbReference type="InterPro" id="IPR036291">
    <property type="entry name" value="NAD(P)-bd_dom_sf"/>
</dbReference>
<evidence type="ECO:0000259" key="10">
    <source>
        <dbReference type="Pfam" id="PF02670"/>
    </source>
</evidence>
<comment type="similarity">
    <text evidence="2 9">Belongs to the DXR family.</text>
</comment>
<dbReference type="Proteomes" id="UP000658131">
    <property type="component" value="Unassembled WGS sequence"/>
</dbReference>
<feature type="domain" description="1-deoxy-D-xylulose 5-phosphate reductoisomerase C-terminal" evidence="11">
    <location>
        <begin position="142"/>
        <end position="225"/>
    </location>
</feature>
<feature type="binding site" evidence="9">
    <location>
        <position position="146"/>
    </location>
    <ligand>
        <name>Mn(2+)</name>
        <dbReference type="ChEBI" id="CHEBI:29035"/>
    </ligand>
</feature>
<evidence type="ECO:0000259" key="11">
    <source>
        <dbReference type="Pfam" id="PF08436"/>
    </source>
</evidence>
<dbReference type="Pfam" id="PF02670">
    <property type="entry name" value="DXP_reductoisom"/>
    <property type="match status" value="1"/>
</dbReference>
<feature type="binding site" evidence="9">
    <location>
        <position position="208"/>
    </location>
    <ligand>
        <name>1-deoxy-D-xylulose 5-phosphate</name>
        <dbReference type="ChEBI" id="CHEBI:57792"/>
    </ligand>
</feature>
<evidence type="ECO:0000313" key="14">
    <source>
        <dbReference type="Proteomes" id="UP000658131"/>
    </source>
</evidence>
<keyword evidence="14" id="KW-1185">Reference proteome</keyword>
<dbReference type="SUPFAM" id="SSF51735">
    <property type="entry name" value="NAD(P)-binding Rossmann-fold domains"/>
    <property type="match status" value="1"/>
</dbReference>
<comment type="cofactor">
    <cofactor evidence="9">
        <name>Mg(2+)</name>
        <dbReference type="ChEBI" id="CHEBI:18420"/>
    </cofactor>
    <cofactor evidence="9">
        <name>Mn(2+)</name>
        <dbReference type="ChEBI" id="CHEBI:29035"/>
    </cofactor>
</comment>
<evidence type="ECO:0000256" key="5">
    <source>
        <dbReference type="ARBA" id="ARBA00023002"/>
    </source>
</evidence>
<dbReference type="EMBL" id="JACRTB010000005">
    <property type="protein sequence ID" value="MBC8575515.1"/>
    <property type="molecule type" value="Genomic_DNA"/>
</dbReference>
<dbReference type="PANTHER" id="PTHR30525:SF0">
    <property type="entry name" value="1-DEOXY-D-XYLULOSE 5-PHOSPHATE REDUCTOISOMERASE, CHLOROPLASTIC"/>
    <property type="match status" value="1"/>
</dbReference>
<keyword evidence="4 9" id="KW-0521">NADP</keyword>
<dbReference type="Pfam" id="PF08436">
    <property type="entry name" value="DXP_redisom_C"/>
    <property type="match status" value="1"/>
</dbReference>
<feature type="binding site" evidence="9">
    <location>
        <position position="120"/>
    </location>
    <ligand>
        <name>NADPH</name>
        <dbReference type="ChEBI" id="CHEBI:57783"/>
    </ligand>
</feature>
<accession>A0ABR7NH30</accession>
<dbReference type="PIRSF" id="PIRSF006205">
    <property type="entry name" value="Dxp_reductismrs"/>
    <property type="match status" value="1"/>
</dbReference>
<name>A0ABR7NH30_9FIRM</name>
<dbReference type="InterPro" id="IPR013644">
    <property type="entry name" value="DXP_reductoisomerase_C"/>
</dbReference>
<organism evidence="13 14">
    <name type="scientific">Yanshouia hominis</name>
    <dbReference type="NCBI Taxonomy" id="2763673"/>
    <lineage>
        <taxon>Bacteria</taxon>
        <taxon>Bacillati</taxon>
        <taxon>Bacillota</taxon>
        <taxon>Clostridia</taxon>
        <taxon>Eubacteriales</taxon>
        <taxon>Oscillospiraceae</taxon>
        <taxon>Yanshouia</taxon>
    </lineage>
</organism>
<comment type="pathway">
    <text evidence="1 9">Isoprenoid biosynthesis; isopentenyl diphosphate biosynthesis via DXP pathway; isopentenyl diphosphate from 1-deoxy-D-xylulose 5-phosphate: step 1/6.</text>
</comment>
<dbReference type="InterPro" id="IPR036169">
    <property type="entry name" value="DXPR_C_sf"/>
</dbReference>
<keyword evidence="5 9" id="KW-0560">Oxidoreductase</keyword>
<feature type="binding site" evidence="9">
    <location>
        <position position="147"/>
    </location>
    <ligand>
        <name>1-deoxy-D-xylulose 5-phosphate</name>
        <dbReference type="ChEBI" id="CHEBI:57792"/>
    </ligand>
</feature>
<feature type="binding site" evidence="9">
    <location>
        <position position="13"/>
    </location>
    <ligand>
        <name>NADPH</name>
        <dbReference type="ChEBI" id="CHEBI:57783"/>
    </ligand>
</feature>
<evidence type="ECO:0000256" key="8">
    <source>
        <dbReference type="ARBA" id="ARBA00048543"/>
    </source>
</evidence>
<feature type="binding site" evidence="9">
    <location>
        <position position="201"/>
    </location>
    <ligand>
        <name>NADPH</name>
        <dbReference type="ChEBI" id="CHEBI:57783"/>
    </ligand>
</feature>
<evidence type="ECO:0000256" key="7">
    <source>
        <dbReference type="ARBA" id="ARBA00023229"/>
    </source>
</evidence>
<keyword evidence="9" id="KW-0460">Magnesium</keyword>
<dbReference type="SUPFAM" id="SSF55347">
    <property type="entry name" value="Glyceraldehyde-3-phosphate dehydrogenase-like, C-terminal domain"/>
    <property type="match status" value="1"/>
</dbReference>
<dbReference type="PANTHER" id="PTHR30525">
    <property type="entry name" value="1-DEOXY-D-XYLULOSE 5-PHOSPHATE REDUCTOISOMERASE"/>
    <property type="match status" value="1"/>
</dbReference>
<feature type="binding site" evidence="9">
    <location>
        <position position="148"/>
    </location>
    <ligand>
        <name>Mn(2+)</name>
        <dbReference type="ChEBI" id="CHEBI:29035"/>
    </ligand>
</feature>
<keyword evidence="6 9" id="KW-0464">Manganese</keyword>
<feature type="binding site" evidence="9">
    <location>
        <position position="12"/>
    </location>
    <ligand>
        <name>NADPH</name>
        <dbReference type="ChEBI" id="CHEBI:57783"/>
    </ligand>
</feature>
<comment type="caution">
    <text evidence="13">The sequence shown here is derived from an EMBL/GenBank/DDBJ whole genome shotgun (WGS) entry which is preliminary data.</text>
</comment>
<evidence type="ECO:0000259" key="12">
    <source>
        <dbReference type="Pfam" id="PF13288"/>
    </source>
</evidence>
<dbReference type="SUPFAM" id="SSF69055">
    <property type="entry name" value="1-deoxy-D-xylulose-5-phosphate reductoisomerase, C-terminal domain"/>
    <property type="match status" value="1"/>
</dbReference>
<feature type="binding site" evidence="9">
    <location>
        <position position="172"/>
    </location>
    <ligand>
        <name>1-deoxy-D-xylulose 5-phosphate</name>
        <dbReference type="ChEBI" id="CHEBI:57792"/>
    </ligand>
</feature>
<evidence type="ECO:0000256" key="3">
    <source>
        <dbReference type="ARBA" id="ARBA00022723"/>
    </source>
</evidence>
<feature type="binding site" evidence="9">
    <location>
        <position position="14"/>
    </location>
    <ligand>
        <name>NADPH</name>
        <dbReference type="ChEBI" id="CHEBI:57783"/>
    </ligand>
</feature>